<keyword evidence="2" id="KW-1185">Reference proteome</keyword>
<protein>
    <submittedName>
        <fullName evidence="1">Uncharacterized protein</fullName>
    </submittedName>
</protein>
<dbReference type="Proteomes" id="UP001330812">
    <property type="component" value="Chromosome"/>
</dbReference>
<dbReference type="RefSeq" id="WP_326565067.1">
    <property type="nucleotide sequence ID" value="NZ_CP142149.1"/>
</dbReference>
<evidence type="ECO:0000313" key="1">
    <source>
        <dbReference type="EMBL" id="WSE26100.1"/>
    </source>
</evidence>
<organism evidence="1 2">
    <name type="scientific">Amycolatopsis rhabdoformis</name>
    <dbReference type="NCBI Taxonomy" id="1448059"/>
    <lineage>
        <taxon>Bacteria</taxon>
        <taxon>Bacillati</taxon>
        <taxon>Actinomycetota</taxon>
        <taxon>Actinomycetes</taxon>
        <taxon>Pseudonocardiales</taxon>
        <taxon>Pseudonocardiaceae</taxon>
        <taxon>Amycolatopsis</taxon>
    </lineage>
</organism>
<dbReference type="EMBL" id="CP142149">
    <property type="protein sequence ID" value="WSE26100.1"/>
    <property type="molecule type" value="Genomic_DNA"/>
</dbReference>
<reference evidence="1 2" key="1">
    <citation type="journal article" date="2015" name="Int. J. Syst. Evol. Microbiol.">
        <title>Amycolatopsis rhabdoformis sp. nov., an actinomycete isolated from a tropical forest soil.</title>
        <authorList>
            <person name="Souza W.R."/>
            <person name="Silva R.E."/>
            <person name="Goodfellow M."/>
            <person name="Busarakam K."/>
            <person name="Figueiro F.S."/>
            <person name="Ferreira D."/>
            <person name="Rodrigues-Filho E."/>
            <person name="Moraes L.A.B."/>
            <person name="Zucchi T.D."/>
        </authorList>
    </citation>
    <scope>NUCLEOTIDE SEQUENCE [LARGE SCALE GENOMIC DNA]</scope>
    <source>
        <strain evidence="1 2">NCIMB 14900</strain>
    </source>
</reference>
<name>A0ABZ1HUS9_9PSEU</name>
<gene>
    <name evidence="1" type="ORF">VSH64_24815</name>
</gene>
<proteinExistence type="predicted"/>
<sequence>MVAQQPIERPKSVDPLVNRLDDLQRQIDALSRQSKYPFVIGHNGEQDFAVVPDLNDPDGNAKVVIGNGAGGVVLETFYSTVFGGKAARMVDLDGIVMWAHDELAGYGLSHPSMNLPTGPAFYGFGTETIANGVETGIGQGINFAYNPALRVTGLVRPTAATTWNYRWKVDYNGGTVFSDLTNGVTGAQNCSATLLLPASAMAHQIAMTLLVTNTGGAQNFFYGHFRGYGVSMAQYNVDNGL</sequence>
<accession>A0ABZ1HUS9</accession>
<evidence type="ECO:0000313" key="2">
    <source>
        <dbReference type="Proteomes" id="UP001330812"/>
    </source>
</evidence>